<name>A0AB39QZ03_9ACTN</name>
<dbReference type="EMBL" id="CP163441">
    <property type="protein sequence ID" value="XDQ47849.1"/>
    <property type="molecule type" value="Genomic_DNA"/>
</dbReference>
<dbReference type="RefSeq" id="WP_369226709.1">
    <property type="nucleotide sequence ID" value="NZ_CP163441.1"/>
</dbReference>
<gene>
    <name evidence="2" type="ORF">AB5J52_39365</name>
</gene>
<evidence type="ECO:0000256" key="1">
    <source>
        <dbReference type="SAM" id="SignalP"/>
    </source>
</evidence>
<reference evidence="2" key="1">
    <citation type="submission" date="2024-07" db="EMBL/GenBank/DDBJ databases">
        <authorList>
            <person name="Yu S.T."/>
        </authorList>
    </citation>
    <scope>NUCLEOTIDE SEQUENCE</scope>
    <source>
        <strain evidence="2">R39</strain>
    </source>
</reference>
<proteinExistence type="predicted"/>
<dbReference type="AlphaFoldDB" id="A0AB39QZ03"/>
<sequence length="561" mass="60068">MRRSTFLAAATATALSASLFTGLAPAQADGTTGGPVLSDADGWYEPGLIFVTAHSDSPLTRITAHFYPLDAPDGTPEAGSTEDFTQYSGDDARSGVWRAPVHLADLGDYRVTVDLQDASGATVTGALSRHNLRYRTILTISGLTATPSVPDYLHQQVSVSGTVVAQDPRDPAAPASTNGVPVSVNAGRSRLTATASADGHFTTAFVPTDPSVQLSAVPQPSDRYPGAIDLLTYPYQYLHTTQAPVRFTASTHALNLKQGTSGTVTGHAEIQTTAGWQPLPNTAITLFGLGSDGLPAFVVGETTTDGRGAYTLPVSSYNAAPTAELMAGAGNMPFQQIATEPFSLHVAYTTHIDAGVSLDDGSALHVDDGYVYYEDARAHWPAKPTVTLQYSKDGKSGWKNATTIPIKIRYNKPLSLETFARTLTAPDTDAYWRARFDGNPDLGTSTTKPVHLYRYATRITGFHASPDPVRKGQPISFGGTLQYKKGSTWKPLTDDAWPTLYFKPRGSSTYHYVCELDTDKKGHLIGMVAAKQDGTWALAVSREAGDHYLKSTRVTDYVDVR</sequence>
<evidence type="ECO:0008006" key="3">
    <source>
        <dbReference type="Google" id="ProtNLM"/>
    </source>
</evidence>
<feature type="chain" id="PRO_5044290548" description="Carboxypeptidase regulatory-like domain-containing protein" evidence="1">
    <location>
        <begin position="29"/>
        <end position="561"/>
    </location>
</feature>
<accession>A0AB39QZ03</accession>
<protein>
    <recommendedName>
        <fullName evidence="3">Carboxypeptidase regulatory-like domain-containing protein</fullName>
    </recommendedName>
</protein>
<organism evidence="2">
    <name type="scientific">Streptomyces sp. R39</name>
    <dbReference type="NCBI Taxonomy" id="3238631"/>
    <lineage>
        <taxon>Bacteria</taxon>
        <taxon>Bacillati</taxon>
        <taxon>Actinomycetota</taxon>
        <taxon>Actinomycetes</taxon>
        <taxon>Kitasatosporales</taxon>
        <taxon>Streptomycetaceae</taxon>
        <taxon>Streptomyces</taxon>
    </lineage>
</organism>
<evidence type="ECO:0000313" key="2">
    <source>
        <dbReference type="EMBL" id="XDQ47849.1"/>
    </source>
</evidence>
<keyword evidence="1" id="KW-0732">Signal</keyword>
<feature type="signal peptide" evidence="1">
    <location>
        <begin position="1"/>
        <end position="28"/>
    </location>
</feature>